<name>A0A7H0ICE8_9ACTN</name>
<accession>A0A7H0ICE8</accession>
<dbReference type="AlphaFoldDB" id="A0A7H0ICE8"/>
<sequence>MSDKHLPSAQHPPPVPEVGTILIDRQGRIGEFRAVEYGSWWLRPVAGGLEWTVEPGSAEPVSPEQRLHTKVAVVNEQTKRRGQLGA</sequence>
<evidence type="ECO:0000313" key="2">
    <source>
        <dbReference type="Proteomes" id="UP000516052"/>
    </source>
</evidence>
<dbReference type="RefSeq" id="WP_187747475.1">
    <property type="nucleotide sequence ID" value="NZ_CP060828.1"/>
</dbReference>
<keyword evidence="2" id="KW-1185">Reference proteome</keyword>
<dbReference type="EMBL" id="CP060828">
    <property type="protein sequence ID" value="QNP70464.1"/>
    <property type="molecule type" value="Genomic_DNA"/>
</dbReference>
<organism evidence="1 2">
    <name type="scientific">Streptomyces roseirectus</name>
    <dbReference type="NCBI Taxonomy" id="2768066"/>
    <lineage>
        <taxon>Bacteria</taxon>
        <taxon>Bacillati</taxon>
        <taxon>Actinomycetota</taxon>
        <taxon>Actinomycetes</taxon>
        <taxon>Kitasatosporales</taxon>
        <taxon>Streptomycetaceae</taxon>
        <taxon>Streptomyces</taxon>
    </lineage>
</organism>
<protein>
    <submittedName>
        <fullName evidence="1">Uncharacterized protein</fullName>
    </submittedName>
</protein>
<dbReference type="Proteomes" id="UP000516052">
    <property type="component" value="Chromosome"/>
</dbReference>
<dbReference type="KEGG" id="sroi:IAG44_14105"/>
<evidence type="ECO:0000313" key="1">
    <source>
        <dbReference type="EMBL" id="QNP70464.1"/>
    </source>
</evidence>
<proteinExistence type="predicted"/>
<gene>
    <name evidence="1" type="ORF">IAG44_14105</name>
</gene>
<reference evidence="1 2" key="1">
    <citation type="submission" date="2020-08" db="EMBL/GenBank/DDBJ databases">
        <title>A novel species.</title>
        <authorList>
            <person name="Gao J."/>
        </authorList>
    </citation>
    <scope>NUCLEOTIDE SEQUENCE [LARGE SCALE GENOMIC DNA]</scope>
    <source>
        <strain evidence="1 2">CRXT-G-22</strain>
    </source>
</reference>